<protein>
    <submittedName>
        <fullName evidence="1">Uncharacterized protein</fullName>
    </submittedName>
</protein>
<dbReference type="AlphaFoldDB" id="A0A7K3S1K8"/>
<organism evidence="1 2">
    <name type="scientific">Streptomyces parvus</name>
    <dbReference type="NCBI Taxonomy" id="66428"/>
    <lineage>
        <taxon>Bacteria</taxon>
        <taxon>Bacillati</taxon>
        <taxon>Actinomycetota</taxon>
        <taxon>Actinomycetes</taxon>
        <taxon>Kitasatosporales</taxon>
        <taxon>Streptomycetaceae</taxon>
        <taxon>Streptomyces</taxon>
    </lineage>
</organism>
<gene>
    <name evidence="1" type="ORF">G3I50_24520</name>
</gene>
<proteinExistence type="predicted"/>
<accession>A0A7K3S1K8</accession>
<sequence>PDGHVPQDPASAARTYAARVVLTPAPGAKASGDGFSVTVRAVREVVEMRRDMKAGAGFVPGPARIVSVVEGKGTPKTRVVDGVRPALSGDGRTVAFTAYGLDPSVPRAG</sequence>
<reference evidence="1 2" key="1">
    <citation type="submission" date="2020-01" db="EMBL/GenBank/DDBJ databases">
        <title>Insect and environment-associated Actinomycetes.</title>
        <authorList>
            <person name="Currrie C."/>
            <person name="Chevrette M."/>
            <person name="Carlson C."/>
            <person name="Stubbendieck R."/>
            <person name="Wendt-Pienkowski E."/>
        </authorList>
    </citation>
    <scope>NUCLEOTIDE SEQUENCE [LARGE SCALE GENOMIC DNA]</scope>
    <source>
        <strain evidence="1 2">SID7590</strain>
    </source>
</reference>
<name>A0A7K3S1K8_9ACTN</name>
<dbReference type="RefSeq" id="WP_164205514.1">
    <property type="nucleotide sequence ID" value="NZ_JAAGMP010001082.1"/>
</dbReference>
<feature type="non-terminal residue" evidence="1">
    <location>
        <position position="1"/>
    </location>
</feature>
<dbReference type="Proteomes" id="UP000469670">
    <property type="component" value="Unassembled WGS sequence"/>
</dbReference>
<evidence type="ECO:0000313" key="1">
    <source>
        <dbReference type="EMBL" id="NEC21385.1"/>
    </source>
</evidence>
<evidence type="ECO:0000313" key="2">
    <source>
        <dbReference type="Proteomes" id="UP000469670"/>
    </source>
</evidence>
<comment type="caution">
    <text evidence="1">The sequence shown here is derived from an EMBL/GenBank/DDBJ whole genome shotgun (WGS) entry which is preliminary data.</text>
</comment>
<dbReference type="EMBL" id="JAAGMP010001082">
    <property type="protein sequence ID" value="NEC21385.1"/>
    <property type="molecule type" value="Genomic_DNA"/>
</dbReference>
<feature type="non-terminal residue" evidence="1">
    <location>
        <position position="109"/>
    </location>
</feature>